<accession>A0A5J9WTS2</accession>
<reference evidence="2 3" key="1">
    <citation type="journal article" date="2019" name="Sci. Rep.">
        <title>A high-quality genome of Eragrostis curvula grass provides insights into Poaceae evolution and supports new strategies to enhance forage quality.</title>
        <authorList>
            <person name="Carballo J."/>
            <person name="Santos B.A.C.M."/>
            <person name="Zappacosta D."/>
            <person name="Garbus I."/>
            <person name="Selva J.P."/>
            <person name="Gallo C.A."/>
            <person name="Diaz A."/>
            <person name="Albertini E."/>
            <person name="Caccamo M."/>
            <person name="Echenique V."/>
        </authorList>
    </citation>
    <scope>NUCLEOTIDE SEQUENCE [LARGE SCALE GENOMIC DNA]</scope>
    <source>
        <strain evidence="3">cv. Victoria</strain>
        <tissue evidence="2">Leaf</tissue>
    </source>
</reference>
<name>A0A5J9WTS2_9POAL</name>
<protein>
    <recommendedName>
        <fullName evidence="1">DUF7595 domain-containing protein</fullName>
    </recommendedName>
</protein>
<dbReference type="Proteomes" id="UP000324897">
    <property type="component" value="Chromosome 6"/>
</dbReference>
<dbReference type="Gramene" id="TVU51483">
    <property type="protein sequence ID" value="TVU51483"/>
    <property type="gene ID" value="EJB05_02915"/>
</dbReference>
<feature type="non-terminal residue" evidence="2">
    <location>
        <position position="1"/>
    </location>
</feature>
<organism evidence="2 3">
    <name type="scientific">Eragrostis curvula</name>
    <name type="common">weeping love grass</name>
    <dbReference type="NCBI Taxonomy" id="38414"/>
    <lineage>
        <taxon>Eukaryota</taxon>
        <taxon>Viridiplantae</taxon>
        <taxon>Streptophyta</taxon>
        <taxon>Embryophyta</taxon>
        <taxon>Tracheophyta</taxon>
        <taxon>Spermatophyta</taxon>
        <taxon>Magnoliopsida</taxon>
        <taxon>Liliopsida</taxon>
        <taxon>Poales</taxon>
        <taxon>Poaceae</taxon>
        <taxon>PACMAD clade</taxon>
        <taxon>Chloridoideae</taxon>
        <taxon>Eragrostideae</taxon>
        <taxon>Eragrostidinae</taxon>
        <taxon>Eragrostis</taxon>
    </lineage>
</organism>
<dbReference type="EMBL" id="RWGY01000002">
    <property type="protein sequence ID" value="TVU51483.1"/>
    <property type="molecule type" value="Genomic_DNA"/>
</dbReference>
<feature type="domain" description="DUF7595" evidence="1">
    <location>
        <begin position="7"/>
        <end position="118"/>
    </location>
</feature>
<dbReference type="PANTHER" id="PTHR35828:SF23">
    <property type="entry name" value="F-BOX DOMAIN-CONTAINING PROTEIN"/>
    <property type="match status" value="1"/>
</dbReference>
<keyword evidence="3" id="KW-1185">Reference proteome</keyword>
<evidence type="ECO:0000259" key="1">
    <source>
        <dbReference type="Pfam" id="PF24523"/>
    </source>
</evidence>
<dbReference type="OrthoDB" id="620691at2759"/>
<dbReference type="InterPro" id="IPR056016">
    <property type="entry name" value="DUF7595"/>
</dbReference>
<gene>
    <name evidence="2" type="ORF">EJB05_02915</name>
</gene>
<dbReference type="Pfam" id="PF24523">
    <property type="entry name" value="DUF7595"/>
    <property type="match status" value="1"/>
</dbReference>
<dbReference type="PANTHER" id="PTHR35828">
    <property type="entry name" value="OS08G0203800 PROTEIN-RELATED"/>
    <property type="match status" value="1"/>
</dbReference>
<evidence type="ECO:0000313" key="2">
    <source>
        <dbReference type="EMBL" id="TVU51483.1"/>
    </source>
</evidence>
<proteinExistence type="predicted"/>
<comment type="caution">
    <text evidence="2">The sequence shown here is derived from an EMBL/GenBank/DDBJ whole genome shotgun (WGS) entry which is preliminary data.</text>
</comment>
<sequence length="129" mass="14393">MTMSTDVSVASEWSSVKVPIPYVHGSWFRLQPLVTNGTLHWVCRSDKQYYIVKLHVGSANVITTELPVSFHQEYDSAAAARKQLLLPTIPSQGSRRLCVFAADWDKISVWAQSECASSRLDEGTTDGDY</sequence>
<evidence type="ECO:0000313" key="3">
    <source>
        <dbReference type="Proteomes" id="UP000324897"/>
    </source>
</evidence>
<dbReference type="AlphaFoldDB" id="A0A5J9WTS2"/>